<name>A0A8H3Z371_VENIN</name>
<reference evidence="1 2" key="1">
    <citation type="submission" date="2018-12" db="EMBL/GenBank/DDBJ databases">
        <title>Venturia inaequalis Genome Resource.</title>
        <authorList>
            <person name="Lichtner F.J."/>
        </authorList>
    </citation>
    <scope>NUCLEOTIDE SEQUENCE [LARGE SCALE GENOMIC DNA]</scope>
    <source>
        <strain evidence="1 2">120213</strain>
    </source>
</reference>
<sequence length="91" mass="9863">MTIAGPVDSSARNCISFEDSKNVVSYCGRNGNGDSQLGTSIQELILKFGQAVFVNTQFDSRVVEKGKNGTGKNSQHNLDDVRDVGLYCMTQ</sequence>
<evidence type="ECO:0000313" key="2">
    <source>
        <dbReference type="Proteomes" id="UP000447873"/>
    </source>
</evidence>
<dbReference type="Proteomes" id="UP000447873">
    <property type="component" value="Unassembled WGS sequence"/>
</dbReference>
<evidence type="ECO:0000313" key="1">
    <source>
        <dbReference type="EMBL" id="KAE9983589.1"/>
    </source>
</evidence>
<gene>
    <name evidence="1" type="ORF">EG328_009757</name>
</gene>
<organism evidence="1 2">
    <name type="scientific">Venturia inaequalis</name>
    <name type="common">Apple scab fungus</name>
    <dbReference type="NCBI Taxonomy" id="5025"/>
    <lineage>
        <taxon>Eukaryota</taxon>
        <taxon>Fungi</taxon>
        <taxon>Dikarya</taxon>
        <taxon>Ascomycota</taxon>
        <taxon>Pezizomycotina</taxon>
        <taxon>Dothideomycetes</taxon>
        <taxon>Pleosporomycetidae</taxon>
        <taxon>Venturiales</taxon>
        <taxon>Venturiaceae</taxon>
        <taxon>Venturia</taxon>
    </lineage>
</organism>
<proteinExistence type="predicted"/>
<accession>A0A8H3Z371</accession>
<dbReference type="AlphaFoldDB" id="A0A8H3Z371"/>
<dbReference type="EMBL" id="WNWS01000060">
    <property type="protein sequence ID" value="KAE9983589.1"/>
    <property type="molecule type" value="Genomic_DNA"/>
</dbReference>
<protein>
    <submittedName>
        <fullName evidence="1">Uncharacterized protein</fullName>
    </submittedName>
</protein>
<comment type="caution">
    <text evidence="1">The sequence shown here is derived from an EMBL/GenBank/DDBJ whole genome shotgun (WGS) entry which is preliminary data.</text>
</comment>